<sequence length="325" mass="36519">MVRAKDRIIELPRSPLDFISDISLLDEQLAVSCWDGSLSIYDYDVKEQKVVLNARLQHQFPLLSCCYVAGAHRRQIYVGSVQGEVLEADFELERFVPVGNNVAELGISSLCAFRGQILCGSWDGFLQVVNCAKNSVDLHWKLADGSKVLSMDVNEDRLIVATTGNKVRWFSLPLEPGDGTEVESGLKYQARKIKLTPAGDGYVTSSLDGRVAVEYFDDESRKFAFRCHRMNLVDTSMVFPVNALSFLPETEILYTGGSDGCVSCWNLHTRKKVEQLPKFNENSVVRMECNDKVLCVATSDDSFKTSPTKDERYNLQPSRIYLVFL</sequence>
<evidence type="ECO:0000256" key="1">
    <source>
        <dbReference type="ARBA" id="ARBA00022574"/>
    </source>
</evidence>
<feature type="repeat" description="WD" evidence="3">
    <location>
        <begin position="241"/>
        <end position="275"/>
    </location>
</feature>
<keyword evidence="1 3" id="KW-0853">WD repeat</keyword>
<evidence type="ECO:0000313" key="5">
    <source>
        <dbReference type="Proteomes" id="UP000510647"/>
    </source>
</evidence>
<dbReference type="InterPro" id="IPR015943">
    <property type="entry name" value="WD40/YVTN_repeat-like_dom_sf"/>
</dbReference>
<protein>
    <submittedName>
        <fullName evidence="4">Uncharacterized protein</fullName>
    </submittedName>
</protein>
<dbReference type="Proteomes" id="UP000510647">
    <property type="component" value="Chromosome 1"/>
</dbReference>
<keyword evidence="5" id="KW-1185">Reference proteome</keyword>
<dbReference type="InterPro" id="IPR001680">
    <property type="entry name" value="WD40_rpt"/>
</dbReference>
<dbReference type="PANTHER" id="PTHR10971">
    <property type="entry name" value="MRNA EXPORT FACTOR AND BUB3"/>
    <property type="match status" value="1"/>
</dbReference>
<organism evidence="4 5">
    <name type="scientific">Torulaspora globosa</name>
    <dbReference type="NCBI Taxonomy" id="48254"/>
    <lineage>
        <taxon>Eukaryota</taxon>
        <taxon>Fungi</taxon>
        <taxon>Dikarya</taxon>
        <taxon>Ascomycota</taxon>
        <taxon>Saccharomycotina</taxon>
        <taxon>Saccharomycetes</taxon>
        <taxon>Saccharomycetales</taxon>
        <taxon>Saccharomycetaceae</taxon>
        <taxon>Torulaspora</taxon>
    </lineage>
</organism>
<gene>
    <name evidence="4" type="ORF">HG537_0A06330</name>
</gene>
<evidence type="ECO:0000256" key="2">
    <source>
        <dbReference type="ARBA" id="ARBA00022737"/>
    </source>
</evidence>
<evidence type="ECO:0000256" key="3">
    <source>
        <dbReference type="PROSITE-ProRule" id="PRU00221"/>
    </source>
</evidence>
<name>A0A7H9HM56_9SACH</name>
<proteinExistence type="predicted"/>
<evidence type="ECO:0000313" key="4">
    <source>
        <dbReference type="EMBL" id="QLQ78386.1"/>
    </source>
</evidence>
<dbReference type="EMBL" id="CP059267">
    <property type="protein sequence ID" value="QLQ78386.1"/>
    <property type="molecule type" value="Genomic_DNA"/>
</dbReference>
<dbReference type="SUPFAM" id="SSF50978">
    <property type="entry name" value="WD40 repeat-like"/>
    <property type="match status" value="1"/>
</dbReference>
<dbReference type="PROSITE" id="PS50082">
    <property type="entry name" value="WD_REPEATS_2"/>
    <property type="match status" value="1"/>
</dbReference>
<dbReference type="Pfam" id="PF00400">
    <property type="entry name" value="WD40"/>
    <property type="match status" value="1"/>
</dbReference>
<dbReference type="OrthoDB" id="10262475at2759"/>
<dbReference type="SMART" id="SM00320">
    <property type="entry name" value="WD40"/>
    <property type="match status" value="3"/>
</dbReference>
<accession>A0A7H9HM56</accession>
<dbReference type="Gene3D" id="2.130.10.10">
    <property type="entry name" value="YVTN repeat-like/Quinoprotein amine dehydrogenase"/>
    <property type="match status" value="1"/>
</dbReference>
<dbReference type="InterPro" id="IPR036322">
    <property type="entry name" value="WD40_repeat_dom_sf"/>
</dbReference>
<reference evidence="4 5" key="1">
    <citation type="submission" date="2020-06" db="EMBL/GenBank/DDBJ databases">
        <title>The yeast mating-type switching endonuclease HO is a domesticated member of an unorthodox homing genetic element family.</title>
        <authorList>
            <person name="Coughlan A.Y."/>
            <person name="Lombardi L."/>
            <person name="Braun-Galleani S."/>
            <person name="Martos A.R."/>
            <person name="Galeote V."/>
            <person name="Bigey F."/>
            <person name="Dequin S."/>
            <person name="Byrne K.P."/>
            <person name="Wolfe K.H."/>
        </authorList>
    </citation>
    <scope>NUCLEOTIDE SEQUENCE [LARGE SCALE GENOMIC DNA]</scope>
    <source>
        <strain evidence="4 5">CBS2947</strain>
    </source>
</reference>
<dbReference type="AlphaFoldDB" id="A0A7H9HM56"/>
<keyword evidence="2" id="KW-0677">Repeat</keyword>